<dbReference type="SUPFAM" id="SSF52096">
    <property type="entry name" value="ClpP/crotonase"/>
    <property type="match status" value="1"/>
</dbReference>
<accession>A0A2G1XQ13</accession>
<keyword evidence="2" id="KW-1185">Reference proteome</keyword>
<dbReference type="RefSeq" id="WP_099197733.1">
    <property type="nucleotide sequence ID" value="NZ_JBIRXA010000016.1"/>
</dbReference>
<dbReference type="PANTHER" id="PTHR11941">
    <property type="entry name" value="ENOYL-COA HYDRATASE-RELATED"/>
    <property type="match status" value="1"/>
</dbReference>
<dbReference type="Pfam" id="PF00378">
    <property type="entry name" value="ECH_1"/>
    <property type="match status" value="1"/>
</dbReference>
<evidence type="ECO:0000313" key="2">
    <source>
        <dbReference type="Proteomes" id="UP000222531"/>
    </source>
</evidence>
<gene>
    <name evidence="1" type="ORF">BLA24_02470</name>
</gene>
<sequence>MSPEPTVENGGSHRLALGVDTAQPLSEFLIGELDGLCDRIEDAGGSAVAVIRLGDATAVTPGTGWPGEVGIHLVNKWERALRRLERVGAVTVAVAAGAAGGPALEVLLACDYRIGGSAMRLSLPGRDGEPWPGMLVHRLANQLGPTRARHLVLFGGEISATQALQLGVLDDVVDDTDSAVAAKAASLTHLTGTELAVRRRLLLDATTTSFEEALGAHLAACDRALRRARPTGPTAPADPTAP</sequence>
<name>A0A2G1XQ13_STRCJ</name>
<protein>
    <submittedName>
        <fullName evidence="1">Uncharacterized protein</fullName>
    </submittedName>
</protein>
<dbReference type="Proteomes" id="UP000222531">
    <property type="component" value="Unassembled WGS sequence"/>
</dbReference>
<dbReference type="NCBIfam" id="NF042431">
    <property type="entry name" value="EnCoAhydt_DpgB"/>
    <property type="match status" value="1"/>
</dbReference>
<dbReference type="Gene3D" id="3.90.226.10">
    <property type="entry name" value="2-enoyl-CoA Hydratase, Chain A, domain 1"/>
    <property type="match status" value="1"/>
</dbReference>
<dbReference type="PANTHER" id="PTHR11941:SF54">
    <property type="entry name" value="ENOYL-COA HYDRATASE, MITOCHONDRIAL"/>
    <property type="match status" value="1"/>
</dbReference>
<dbReference type="InterPro" id="IPR053545">
    <property type="entry name" value="Enoyl-CoA_hydratase-like"/>
</dbReference>
<dbReference type="EMBL" id="NHZO01000037">
    <property type="protein sequence ID" value="PHQ53337.1"/>
    <property type="molecule type" value="Genomic_DNA"/>
</dbReference>
<dbReference type="GO" id="GO:0006635">
    <property type="term" value="P:fatty acid beta-oxidation"/>
    <property type="evidence" value="ECO:0007669"/>
    <property type="project" value="TreeGrafter"/>
</dbReference>
<dbReference type="InterPro" id="IPR001753">
    <property type="entry name" value="Enoyl-CoA_hydra/iso"/>
</dbReference>
<dbReference type="InterPro" id="IPR029045">
    <property type="entry name" value="ClpP/crotonase-like_dom_sf"/>
</dbReference>
<dbReference type="AlphaFoldDB" id="A0A2G1XQ13"/>
<proteinExistence type="predicted"/>
<reference evidence="1 2" key="1">
    <citation type="journal article" date="2017" name="Biochemistry">
        <title>Identification of the Biosynthetic Pathway for the Antibiotic Bicyclomycin.</title>
        <authorList>
            <person name="Patteson J."/>
            <person name="Cai W."/>
            <person name="Johnson R.A."/>
            <person name="Santa Maria K."/>
            <person name="Li B."/>
        </authorList>
    </citation>
    <scope>NUCLEOTIDE SEQUENCE [LARGE SCALE GENOMIC DNA]</scope>
    <source>
        <strain evidence="1 2">ATCC 21532</strain>
    </source>
</reference>
<dbReference type="GO" id="GO:0003824">
    <property type="term" value="F:catalytic activity"/>
    <property type="evidence" value="ECO:0007669"/>
    <property type="project" value="UniProtKB-ARBA"/>
</dbReference>
<organism evidence="1 2">
    <name type="scientific">Streptomyces cinnamoneus</name>
    <name type="common">Streptoverticillium cinnamoneum</name>
    <dbReference type="NCBI Taxonomy" id="53446"/>
    <lineage>
        <taxon>Bacteria</taxon>
        <taxon>Bacillati</taxon>
        <taxon>Actinomycetota</taxon>
        <taxon>Actinomycetes</taxon>
        <taxon>Kitasatosporales</taxon>
        <taxon>Streptomycetaceae</taxon>
        <taxon>Streptomyces</taxon>
        <taxon>Streptomyces cinnamoneus group</taxon>
    </lineage>
</organism>
<dbReference type="OrthoDB" id="6006525at2"/>
<evidence type="ECO:0000313" key="1">
    <source>
        <dbReference type="EMBL" id="PHQ53337.1"/>
    </source>
</evidence>
<comment type="caution">
    <text evidence="1">The sequence shown here is derived from an EMBL/GenBank/DDBJ whole genome shotgun (WGS) entry which is preliminary data.</text>
</comment>